<organism evidence="1 2">
    <name type="scientific">Mycena albidolilacea</name>
    <dbReference type="NCBI Taxonomy" id="1033008"/>
    <lineage>
        <taxon>Eukaryota</taxon>
        <taxon>Fungi</taxon>
        <taxon>Dikarya</taxon>
        <taxon>Basidiomycota</taxon>
        <taxon>Agaricomycotina</taxon>
        <taxon>Agaricomycetes</taxon>
        <taxon>Agaricomycetidae</taxon>
        <taxon>Agaricales</taxon>
        <taxon>Marasmiineae</taxon>
        <taxon>Mycenaceae</taxon>
        <taxon>Mycena</taxon>
    </lineage>
</organism>
<keyword evidence="2" id="KW-1185">Reference proteome</keyword>
<comment type="caution">
    <text evidence="1">The sequence shown here is derived from an EMBL/GenBank/DDBJ whole genome shotgun (WGS) entry which is preliminary data.</text>
</comment>
<sequence length="298" mass="33955">MQLIAEHALSVISRPGRDQPATILTKLLATFLHWMPTSLPSVILTSFSRPKQGDGPPGYLESTETAANHRFQPLNRETWGNTLLVSKHSGPKSRRDCILPEGGGVPWSLDDRKGRQYDERGLDAANYVFSRFGITSNFEDFVLLHSIDFDIFVPSSTQETPTGFLFVCPAENFQITPSSFCWPEYPAYWSRDGVERLSTEEAVRLGFPVLEFNTRILGLSRDSSVYAGPREFLQTKAFNPDTQDYAKRNNWPLLQLSTRRENLDADGHNFKRRWLQLAHAVLHVPKCLWSLIMRQLRS</sequence>
<reference evidence="1" key="1">
    <citation type="submission" date="2023-03" db="EMBL/GenBank/DDBJ databases">
        <title>Massive genome expansion in bonnet fungi (Mycena s.s.) driven by repeated elements and novel gene families across ecological guilds.</title>
        <authorList>
            <consortium name="Lawrence Berkeley National Laboratory"/>
            <person name="Harder C.B."/>
            <person name="Miyauchi S."/>
            <person name="Viragh M."/>
            <person name="Kuo A."/>
            <person name="Thoen E."/>
            <person name="Andreopoulos B."/>
            <person name="Lu D."/>
            <person name="Skrede I."/>
            <person name="Drula E."/>
            <person name="Henrissat B."/>
            <person name="Morin E."/>
            <person name="Kohler A."/>
            <person name="Barry K."/>
            <person name="LaButti K."/>
            <person name="Morin E."/>
            <person name="Salamov A."/>
            <person name="Lipzen A."/>
            <person name="Mereny Z."/>
            <person name="Hegedus B."/>
            <person name="Baldrian P."/>
            <person name="Stursova M."/>
            <person name="Weitz H."/>
            <person name="Taylor A."/>
            <person name="Grigoriev I.V."/>
            <person name="Nagy L.G."/>
            <person name="Martin F."/>
            <person name="Kauserud H."/>
        </authorList>
    </citation>
    <scope>NUCLEOTIDE SEQUENCE</scope>
    <source>
        <strain evidence="1">CBHHK002</strain>
    </source>
</reference>
<name>A0AAD6ZII1_9AGAR</name>
<dbReference type="EMBL" id="JARIHO010000045">
    <property type="protein sequence ID" value="KAJ7323980.1"/>
    <property type="molecule type" value="Genomic_DNA"/>
</dbReference>
<protein>
    <submittedName>
        <fullName evidence="1">Uncharacterized protein</fullName>
    </submittedName>
</protein>
<dbReference type="AlphaFoldDB" id="A0AAD6ZII1"/>
<accession>A0AAD6ZII1</accession>
<evidence type="ECO:0000313" key="2">
    <source>
        <dbReference type="Proteomes" id="UP001218218"/>
    </source>
</evidence>
<gene>
    <name evidence="1" type="ORF">DFH08DRAFT_817456</name>
</gene>
<dbReference type="Proteomes" id="UP001218218">
    <property type="component" value="Unassembled WGS sequence"/>
</dbReference>
<evidence type="ECO:0000313" key="1">
    <source>
        <dbReference type="EMBL" id="KAJ7323980.1"/>
    </source>
</evidence>
<proteinExistence type="predicted"/>